<reference evidence="1 2" key="1">
    <citation type="journal article" date="2023" name="Nucleic Acids Res.">
        <title>The hologenome of Daphnia magna reveals possible DNA methylation and microbiome-mediated evolution of the host genome.</title>
        <authorList>
            <person name="Chaturvedi A."/>
            <person name="Li X."/>
            <person name="Dhandapani V."/>
            <person name="Marshall H."/>
            <person name="Kissane S."/>
            <person name="Cuenca-Cambronero M."/>
            <person name="Asole G."/>
            <person name="Calvet F."/>
            <person name="Ruiz-Romero M."/>
            <person name="Marangio P."/>
            <person name="Guigo R."/>
            <person name="Rago D."/>
            <person name="Mirbahai L."/>
            <person name="Eastwood N."/>
            <person name="Colbourne J.K."/>
            <person name="Zhou J."/>
            <person name="Mallon E."/>
            <person name="Orsini L."/>
        </authorList>
    </citation>
    <scope>NUCLEOTIDE SEQUENCE [LARGE SCALE GENOMIC DNA]</scope>
    <source>
        <strain evidence="1">LRV0_1</strain>
    </source>
</reference>
<organism evidence="1 2">
    <name type="scientific">Daphnia magna</name>
    <dbReference type="NCBI Taxonomy" id="35525"/>
    <lineage>
        <taxon>Eukaryota</taxon>
        <taxon>Metazoa</taxon>
        <taxon>Ecdysozoa</taxon>
        <taxon>Arthropoda</taxon>
        <taxon>Crustacea</taxon>
        <taxon>Branchiopoda</taxon>
        <taxon>Diplostraca</taxon>
        <taxon>Cladocera</taxon>
        <taxon>Anomopoda</taxon>
        <taxon>Daphniidae</taxon>
        <taxon>Daphnia</taxon>
    </lineage>
</organism>
<dbReference type="EMBL" id="JAOYFB010000036">
    <property type="protein sequence ID" value="KAK4018086.1"/>
    <property type="molecule type" value="Genomic_DNA"/>
</dbReference>
<dbReference type="Proteomes" id="UP001234178">
    <property type="component" value="Unassembled WGS sequence"/>
</dbReference>
<accession>A0ABQ9ZZ33</accession>
<sequence>MEATDDQYLRSSLIRLNRILDFKRKTKITGLLFRVIKVEQVEEDRFRRDQKESTRDPLRFS</sequence>
<gene>
    <name evidence="1" type="ORF">OUZ56_000155</name>
</gene>
<proteinExistence type="predicted"/>
<evidence type="ECO:0000313" key="1">
    <source>
        <dbReference type="EMBL" id="KAK4018086.1"/>
    </source>
</evidence>
<comment type="caution">
    <text evidence="1">The sequence shown here is derived from an EMBL/GenBank/DDBJ whole genome shotgun (WGS) entry which is preliminary data.</text>
</comment>
<evidence type="ECO:0000313" key="2">
    <source>
        <dbReference type="Proteomes" id="UP001234178"/>
    </source>
</evidence>
<keyword evidence="2" id="KW-1185">Reference proteome</keyword>
<protein>
    <submittedName>
        <fullName evidence="1">Uncharacterized protein</fullName>
    </submittedName>
</protein>
<name>A0ABQ9ZZ33_9CRUS</name>